<dbReference type="AlphaFoldDB" id="A0A9Q0CUM1"/>
<dbReference type="InterPro" id="IPR051834">
    <property type="entry name" value="RING_finger_E3_ligase"/>
</dbReference>
<comment type="caution">
    <text evidence="10">The sequence shown here is derived from an EMBL/GenBank/DDBJ whole genome shotgun (WGS) entry which is preliminary data.</text>
</comment>
<evidence type="ECO:0000256" key="8">
    <source>
        <dbReference type="PROSITE-ProRule" id="PRU00175"/>
    </source>
</evidence>
<evidence type="ECO:0000256" key="3">
    <source>
        <dbReference type="ARBA" id="ARBA00022679"/>
    </source>
</evidence>
<dbReference type="Gene3D" id="3.30.40.10">
    <property type="entry name" value="Zinc/RING finger domain, C3HC4 (zinc finger)"/>
    <property type="match status" value="1"/>
</dbReference>
<keyword evidence="4" id="KW-0479">Metal-binding</keyword>
<dbReference type="OrthoDB" id="8062037at2759"/>
<evidence type="ECO:0000256" key="6">
    <source>
        <dbReference type="ARBA" id="ARBA00022786"/>
    </source>
</evidence>
<reference evidence="10" key="1">
    <citation type="journal article" date="2022" name="Cell">
        <title>Repeat-based holocentromeres influence genome architecture and karyotype evolution.</title>
        <authorList>
            <person name="Hofstatter P.G."/>
            <person name="Thangavel G."/>
            <person name="Lux T."/>
            <person name="Neumann P."/>
            <person name="Vondrak T."/>
            <person name="Novak P."/>
            <person name="Zhang M."/>
            <person name="Costa L."/>
            <person name="Castellani M."/>
            <person name="Scott A."/>
            <person name="Toegelov H."/>
            <person name="Fuchs J."/>
            <person name="Mata-Sucre Y."/>
            <person name="Dias Y."/>
            <person name="Vanzela A.L.L."/>
            <person name="Huettel B."/>
            <person name="Almeida C.C.S."/>
            <person name="Simkova H."/>
            <person name="Souza G."/>
            <person name="Pedrosa-Harand A."/>
            <person name="Macas J."/>
            <person name="Mayer K.F.X."/>
            <person name="Houben A."/>
            <person name="Marques A."/>
        </authorList>
    </citation>
    <scope>NUCLEOTIDE SEQUENCE</scope>
    <source>
        <strain evidence="10">RhyBre1mFocal</strain>
    </source>
</reference>
<proteinExistence type="predicted"/>
<dbReference type="GO" id="GO:0061630">
    <property type="term" value="F:ubiquitin protein ligase activity"/>
    <property type="evidence" value="ECO:0007669"/>
    <property type="project" value="UniProtKB-EC"/>
</dbReference>
<evidence type="ECO:0000313" key="10">
    <source>
        <dbReference type="EMBL" id="KAJ1700494.1"/>
    </source>
</evidence>
<dbReference type="GO" id="GO:0016567">
    <property type="term" value="P:protein ubiquitination"/>
    <property type="evidence" value="ECO:0007669"/>
    <property type="project" value="UniProtKB-ARBA"/>
</dbReference>
<feature type="domain" description="RING-type" evidence="9">
    <location>
        <begin position="236"/>
        <end position="277"/>
    </location>
</feature>
<dbReference type="PROSITE" id="PS50089">
    <property type="entry name" value="ZF_RING_2"/>
    <property type="match status" value="1"/>
</dbReference>
<dbReference type="SUPFAM" id="SSF57850">
    <property type="entry name" value="RING/U-box"/>
    <property type="match status" value="1"/>
</dbReference>
<dbReference type="GO" id="GO:0008270">
    <property type="term" value="F:zinc ion binding"/>
    <property type="evidence" value="ECO:0007669"/>
    <property type="project" value="UniProtKB-KW"/>
</dbReference>
<evidence type="ECO:0000256" key="1">
    <source>
        <dbReference type="ARBA" id="ARBA00000900"/>
    </source>
</evidence>
<dbReference type="Pfam" id="PF13639">
    <property type="entry name" value="zf-RING_2"/>
    <property type="match status" value="1"/>
</dbReference>
<evidence type="ECO:0000313" key="11">
    <source>
        <dbReference type="Proteomes" id="UP001151287"/>
    </source>
</evidence>
<dbReference type="EC" id="2.3.2.27" evidence="2"/>
<evidence type="ECO:0000259" key="9">
    <source>
        <dbReference type="PROSITE" id="PS50089"/>
    </source>
</evidence>
<dbReference type="GO" id="GO:0005634">
    <property type="term" value="C:nucleus"/>
    <property type="evidence" value="ECO:0007669"/>
    <property type="project" value="TreeGrafter"/>
</dbReference>
<keyword evidence="3" id="KW-0808">Transferase</keyword>
<keyword evidence="6" id="KW-0833">Ubl conjugation pathway</keyword>
<dbReference type="Proteomes" id="UP001151287">
    <property type="component" value="Unassembled WGS sequence"/>
</dbReference>
<keyword evidence="5 8" id="KW-0863">Zinc-finger</keyword>
<organism evidence="10 11">
    <name type="scientific">Rhynchospora breviuscula</name>
    <dbReference type="NCBI Taxonomy" id="2022672"/>
    <lineage>
        <taxon>Eukaryota</taxon>
        <taxon>Viridiplantae</taxon>
        <taxon>Streptophyta</taxon>
        <taxon>Embryophyta</taxon>
        <taxon>Tracheophyta</taxon>
        <taxon>Spermatophyta</taxon>
        <taxon>Magnoliopsida</taxon>
        <taxon>Liliopsida</taxon>
        <taxon>Poales</taxon>
        <taxon>Cyperaceae</taxon>
        <taxon>Cyperoideae</taxon>
        <taxon>Rhynchosporeae</taxon>
        <taxon>Rhynchospora</taxon>
    </lineage>
</organism>
<dbReference type="PANTHER" id="PTHR45931:SF3">
    <property type="entry name" value="RING ZINC FINGER-CONTAINING PROTEIN"/>
    <property type="match status" value="1"/>
</dbReference>
<accession>A0A9Q0CUM1</accession>
<dbReference type="GO" id="GO:0006511">
    <property type="term" value="P:ubiquitin-dependent protein catabolic process"/>
    <property type="evidence" value="ECO:0007669"/>
    <property type="project" value="TreeGrafter"/>
</dbReference>
<dbReference type="SMART" id="SM00184">
    <property type="entry name" value="RING"/>
    <property type="match status" value="1"/>
</dbReference>
<keyword evidence="11" id="KW-1185">Reference proteome</keyword>
<evidence type="ECO:0000256" key="5">
    <source>
        <dbReference type="ARBA" id="ARBA00022771"/>
    </source>
</evidence>
<evidence type="ECO:0000256" key="4">
    <source>
        <dbReference type="ARBA" id="ARBA00022723"/>
    </source>
</evidence>
<dbReference type="EMBL" id="JAMQYH010000001">
    <property type="protein sequence ID" value="KAJ1700494.1"/>
    <property type="molecule type" value="Genomic_DNA"/>
</dbReference>
<keyword evidence="7" id="KW-0862">Zinc</keyword>
<dbReference type="PANTHER" id="PTHR45931">
    <property type="entry name" value="SI:CH211-59O9.10"/>
    <property type="match status" value="1"/>
</dbReference>
<evidence type="ECO:0000256" key="7">
    <source>
        <dbReference type="ARBA" id="ARBA00022833"/>
    </source>
</evidence>
<dbReference type="CDD" id="cd16667">
    <property type="entry name" value="RING-H2_RNF126-like"/>
    <property type="match status" value="1"/>
</dbReference>
<evidence type="ECO:0000256" key="2">
    <source>
        <dbReference type="ARBA" id="ARBA00012483"/>
    </source>
</evidence>
<gene>
    <name evidence="10" type="ORF">LUZ63_000273</name>
</gene>
<dbReference type="InterPro" id="IPR001841">
    <property type="entry name" value="Znf_RING"/>
</dbReference>
<dbReference type="FunFam" id="3.30.40.10:FF:000127">
    <property type="entry name" value="E3 ubiquitin-protein ligase RNF181"/>
    <property type="match status" value="1"/>
</dbReference>
<protein>
    <recommendedName>
        <fullName evidence="2">RING-type E3 ubiquitin transferase</fullName>
        <ecNumber evidence="2">2.3.2.27</ecNumber>
    </recommendedName>
</protein>
<comment type="catalytic activity">
    <reaction evidence="1">
        <text>S-ubiquitinyl-[E2 ubiquitin-conjugating enzyme]-L-cysteine + [acceptor protein]-L-lysine = [E2 ubiquitin-conjugating enzyme]-L-cysteine + N(6)-ubiquitinyl-[acceptor protein]-L-lysine.</text>
        <dbReference type="EC" id="2.3.2.27"/>
    </reaction>
</comment>
<dbReference type="InterPro" id="IPR013083">
    <property type="entry name" value="Znf_RING/FYVE/PHD"/>
</dbReference>
<sequence length="316" mass="35838">MASEESQLTQELDDLQRKLGKKQQFEAAVGSISSILRERYVSASPSLRNSIFQAVTRVSTVLQSRYVAPYFWKSGLNLFEEAEQIVTERTHKENIKKYIAKAREFIQENDNEAPVPPNRPPDNRYLFEGHLTVQPEPPPPAWLVAQQTAMRLEASLGESSNTSETEEVQEQLMSQLVTVFNQMQDSGDLQSIIDATFMEGTNVPRKPPAAKEVVANLPVVDLNEEILGKLGHESECAVCRENLVVGDKMQELPCKHLFHPPCLKPWLDENNSCPVCRHELRTDDHAYESWKEKEKEAEEERRGAANAVRGGEFMYI</sequence>
<name>A0A9Q0CUM1_9POAL</name>